<reference evidence="2" key="1">
    <citation type="submission" date="2025-08" db="UniProtKB">
        <authorList>
            <consortium name="Ensembl"/>
        </authorList>
    </citation>
    <scope>IDENTIFICATION</scope>
</reference>
<dbReference type="InParanoid" id="A0A674B5I4"/>
<reference evidence="2" key="2">
    <citation type="submission" date="2025-09" db="UniProtKB">
        <authorList>
            <consortium name="Ensembl"/>
        </authorList>
    </citation>
    <scope>IDENTIFICATION</scope>
</reference>
<evidence type="ECO:0000313" key="2">
    <source>
        <dbReference type="Ensembl" id="ENSSTUP00000066645.1"/>
    </source>
</evidence>
<feature type="transmembrane region" description="Helical" evidence="1">
    <location>
        <begin position="6"/>
        <end position="24"/>
    </location>
</feature>
<feature type="transmembrane region" description="Helical" evidence="1">
    <location>
        <begin position="36"/>
        <end position="54"/>
    </location>
</feature>
<dbReference type="Proteomes" id="UP000472277">
    <property type="component" value="Chromosome 13"/>
</dbReference>
<keyword evidence="1" id="KW-0472">Membrane</keyword>
<dbReference type="Ensembl" id="ENSSTUT00000070665.1">
    <property type="protein sequence ID" value="ENSSTUP00000066645.1"/>
    <property type="gene ID" value="ENSSTUG00000029145.1"/>
</dbReference>
<sequence length="115" mass="13306">MNVRGTGLWVLCYLALTAAMYFDLGEQEQKGLIKEIPGNMLITGYFLLEFSIFASDRLVRFIFMLTPVLRHKDTPFFLYSQELDDTFCQISEETNGKVLWRAVVLKDFLIAKKLV</sequence>
<dbReference type="GeneTree" id="ENSGT00990000211754"/>
<dbReference type="OMA" id="TGLWVLC"/>
<name>A0A674B5I4_SALTR</name>
<accession>A0A674B5I4</accession>
<evidence type="ECO:0000313" key="3">
    <source>
        <dbReference type="Proteomes" id="UP000472277"/>
    </source>
</evidence>
<keyword evidence="1" id="KW-0812">Transmembrane</keyword>
<evidence type="ECO:0000256" key="1">
    <source>
        <dbReference type="SAM" id="Phobius"/>
    </source>
</evidence>
<keyword evidence="3" id="KW-1185">Reference proteome</keyword>
<protein>
    <submittedName>
        <fullName evidence="2">Uncharacterized protein</fullName>
    </submittedName>
</protein>
<organism evidence="2 3">
    <name type="scientific">Salmo trutta</name>
    <name type="common">Brown trout</name>
    <dbReference type="NCBI Taxonomy" id="8032"/>
    <lineage>
        <taxon>Eukaryota</taxon>
        <taxon>Metazoa</taxon>
        <taxon>Chordata</taxon>
        <taxon>Craniata</taxon>
        <taxon>Vertebrata</taxon>
        <taxon>Euteleostomi</taxon>
        <taxon>Actinopterygii</taxon>
        <taxon>Neopterygii</taxon>
        <taxon>Teleostei</taxon>
        <taxon>Protacanthopterygii</taxon>
        <taxon>Salmoniformes</taxon>
        <taxon>Salmonidae</taxon>
        <taxon>Salmoninae</taxon>
        <taxon>Salmo</taxon>
    </lineage>
</organism>
<keyword evidence="1" id="KW-1133">Transmembrane helix</keyword>
<proteinExistence type="predicted"/>
<dbReference type="AlphaFoldDB" id="A0A674B5I4"/>